<dbReference type="InterPro" id="IPR011010">
    <property type="entry name" value="DNA_brk_join_enz"/>
</dbReference>
<feature type="compositionally biased region" description="Basic and acidic residues" evidence="6">
    <location>
        <begin position="20"/>
        <end position="35"/>
    </location>
</feature>
<dbReference type="InterPro" id="IPR010998">
    <property type="entry name" value="Integrase_recombinase_N"/>
</dbReference>
<dbReference type="InterPro" id="IPR013762">
    <property type="entry name" value="Integrase-like_cat_sf"/>
</dbReference>
<keyword evidence="2" id="KW-0229">DNA integration</keyword>
<evidence type="ECO:0000256" key="1">
    <source>
        <dbReference type="ARBA" id="ARBA00008857"/>
    </source>
</evidence>
<dbReference type="eggNOG" id="COG0582">
    <property type="taxonomic scope" value="Bacteria"/>
</dbReference>
<keyword evidence="3 5" id="KW-0238">DNA-binding</keyword>
<evidence type="ECO:0000256" key="5">
    <source>
        <dbReference type="PROSITE-ProRule" id="PRU01248"/>
    </source>
</evidence>
<proteinExistence type="inferred from homology"/>
<dbReference type="InterPro" id="IPR044068">
    <property type="entry name" value="CB"/>
</dbReference>
<dbReference type="GO" id="GO:0006310">
    <property type="term" value="P:DNA recombination"/>
    <property type="evidence" value="ECO:0007669"/>
    <property type="project" value="UniProtKB-KW"/>
</dbReference>
<sequence length="457" mass="50764">MAPQAHWPPRLPRRPAPPLRPDRRAGLGRLPDRGGRLMAGHVQDRWYRTEVGPDGKTRKVKTERHGLGLRYRARYIGPDGTEKSKSFPDKQKRLADAWLTNIEADMARGQYIDPRAARITFREYTDRWLAALTTDLTSRAAVEGRLRLHALPYLGTRPIGSFQPEHIRDWNRQLEDAVASAQYRRLIFDAVSSVLNAAVDDRLLASNPCRVRSVKAPRPAPSRVHPWSAEQVFDVRAGLPERYRAMVDLGAGCGLRQGEIFGLAVDNIGDLGWLYVRQQVKKVRGTLVFAPPKRGKLRDVPLDLEVSAALREHMAAFPPVDVTLPWLTPTGPKVTHRLLFTSGSGAAIWSQAFNDRAWKPALASAGIIPAPGKGERYAAAREHGMHALRHFYASVLLDAGESIKALSLYLGHSDPGFTLRVYTHLMPSSETRTRKAISAMYRAAGHAHDGPETAQAA</sequence>
<evidence type="ECO:0000313" key="10">
    <source>
        <dbReference type="Proteomes" id="UP000003824"/>
    </source>
</evidence>
<accession>D6A263</accession>
<gene>
    <name evidence="9" type="ORF">SSFG_04659</name>
</gene>
<feature type="domain" description="Core-binding (CB)" evidence="8">
    <location>
        <begin position="119"/>
        <end position="199"/>
    </location>
</feature>
<organism evidence="9 10">
    <name type="scientific">Streptomyces viridosporus (strain ATCC 14672 / DSM 40746 / JCM 4963 / KCTC 9882 / NRRL B-12104 / FH 1290)</name>
    <name type="common">Streptomyces ghanaensis</name>
    <dbReference type="NCBI Taxonomy" id="566461"/>
    <lineage>
        <taxon>Bacteria</taxon>
        <taxon>Bacillati</taxon>
        <taxon>Actinomycetota</taxon>
        <taxon>Actinomycetes</taxon>
        <taxon>Kitasatosporales</taxon>
        <taxon>Streptomycetaceae</taxon>
        <taxon>Streptomyces</taxon>
    </lineage>
</organism>
<evidence type="ECO:0000256" key="4">
    <source>
        <dbReference type="ARBA" id="ARBA00023172"/>
    </source>
</evidence>
<dbReference type="GO" id="GO:0015074">
    <property type="term" value="P:DNA integration"/>
    <property type="evidence" value="ECO:0007669"/>
    <property type="project" value="UniProtKB-KW"/>
</dbReference>
<dbReference type="InterPro" id="IPR004107">
    <property type="entry name" value="Integrase_SAM-like_N"/>
</dbReference>
<dbReference type="Proteomes" id="UP000003824">
    <property type="component" value="Unassembled WGS sequence"/>
</dbReference>
<dbReference type="InterPro" id="IPR050090">
    <property type="entry name" value="Tyrosine_recombinase_XerCD"/>
</dbReference>
<dbReference type="Gene3D" id="1.10.443.10">
    <property type="entry name" value="Intergrase catalytic core"/>
    <property type="match status" value="1"/>
</dbReference>
<dbReference type="GO" id="GO:0003677">
    <property type="term" value="F:DNA binding"/>
    <property type="evidence" value="ECO:0007669"/>
    <property type="project" value="UniProtKB-UniRule"/>
</dbReference>
<reference evidence="10" key="1">
    <citation type="submission" date="2008-12" db="EMBL/GenBank/DDBJ databases">
        <title>Annotation of Streptomyces ghanaensis ATCC 14672.</title>
        <authorList>
            <consortium name="The Broad Institute Genome Sequencing Platform"/>
            <consortium name="Broad Institute Microbial Sequencing Center"/>
            <person name="Fischbach M."/>
            <person name="Ward D."/>
            <person name="Young S."/>
            <person name="Kodira C.D."/>
            <person name="Zeng Q."/>
            <person name="Koehrsen M."/>
            <person name="Godfrey P."/>
            <person name="Alvarado L."/>
            <person name="Berlin A.M."/>
            <person name="Borenstein D."/>
            <person name="Chen Z."/>
            <person name="Engels R."/>
            <person name="Freedman E."/>
            <person name="Gellesch M."/>
            <person name="Goldberg J."/>
            <person name="Griggs A."/>
            <person name="Gujja S."/>
            <person name="Heiman D.I."/>
            <person name="Hepburn T.A."/>
            <person name="Howarth C."/>
            <person name="Jen D."/>
            <person name="Larson L."/>
            <person name="Lewis B."/>
            <person name="Mehta T."/>
            <person name="Park D."/>
            <person name="Pearson M."/>
            <person name="Roberts A."/>
            <person name="Saif S."/>
            <person name="Shea T.D."/>
            <person name="Shenoy N."/>
            <person name="Sisk P."/>
            <person name="Stolte C."/>
            <person name="Sykes S.N."/>
            <person name="Walk T."/>
            <person name="White J."/>
            <person name="Yandava C."/>
            <person name="Straight P."/>
            <person name="Clardy J."/>
            <person name="Hung D."/>
            <person name="Kolter R."/>
            <person name="Mekalanos J."/>
            <person name="Walker S."/>
            <person name="Walsh C.T."/>
            <person name="Wieland B.L.C."/>
            <person name="Ilzarbe M."/>
            <person name="Galagan J."/>
            <person name="Nusbaum C."/>
            <person name="Birren B."/>
        </authorList>
    </citation>
    <scope>NUCLEOTIDE SEQUENCE [LARGE SCALE GENOMIC DNA]</scope>
    <source>
        <strain evidence="10">ATCC 14672 / DSM 40746 / JCM 4963 / KCTC 9882 / NRRL B-12104 / FH 1290</strain>
    </source>
</reference>
<evidence type="ECO:0008006" key="11">
    <source>
        <dbReference type="Google" id="ProtNLM"/>
    </source>
</evidence>
<dbReference type="Pfam" id="PF00589">
    <property type="entry name" value="Phage_integrase"/>
    <property type="match status" value="1"/>
</dbReference>
<dbReference type="PANTHER" id="PTHR30349">
    <property type="entry name" value="PHAGE INTEGRASE-RELATED"/>
    <property type="match status" value="1"/>
</dbReference>
<evidence type="ECO:0000256" key="6">
    <source>
        <dbReference type="SAM" id="MobiDB-lite"/>
    </source>
</evidence>
<evidence type="ECO:0000313" key="9">
    <source>
        <dbReference type="EMBL" id="EFE69417.2"/>
    </source>
</evidence>
<evidence type="ECO:0000259" key="8">
    <source>
        <dbReference type="PROSITE" id="PS51900"/>
    </source>
</evidence>
<evidence type="ECO:0000256" key="3">
    <source>
        <dbReference type="ARBA" id="ARBA00023125"/>
    </source>
</evidence>
<protein>
    <recommendedName>
        <fullName evidence="11">Site-specific integrase</fullName>
    </recommendedName>
</protein>
<dbReference type="SUPFAM" id="SSF56349">
    <property type="entry name" value="DNA breaking-rejoining enzymes"/>
    <property type="match status" value="1"/>
</dbReference>
<dbReference type="AlphaFoldDB" id="D6A263"/>
<dbReference type="PROSITE" id="PS51898">
    <property type="entry name" value="TYR_RECOMBINASE"/>
    <property type="match status" value="1"/>
</dbReference>
<comment type="similarity">
    <text evidence="1">Belongs to the 'phage' integrase family.</text>
</comment>
<dbReference type="PANTHER" id="PTHR30349:SF64">
    <property type="entry name" value="PROPHAGE INTEGRASE INTD-RELATED"/>
    <property type="match status" value="1"/>
</dbReference>
<evidence type="ECO:0000259" key="7">
    <source>
        <dbReference type="PROSITE" id="PS51898"/>
    </source>
</evidence>
<feature type="domain" description="Tyr recombinase" evidence="7">
    <location>
        <begin position="222"/>
        <end position="438"/>
    </location>
</feature>
<dbReference type="Gene3D" id="1.10.150.130">
    <property type="match status" value="1"/>
</dbReference>
<dbReference type="PROSITE" id="PS51900">
    <property type="entry name" value="CB"/>
    <property type="match status" value="1"/>
</dbReference>
<evidence type="ECO:0000256" key="2">
    <source>
        <dbReference type="ARBA" id="ARBA00022908"/>
    </source>
</evidence>
<dbReference type="Pfam" id="PF14659">
    <property type="entry name" value="Phage_int_SAM_3"/>
    <property type="match status" value="1"/>
</dbReference>
<dbReference type="InterPro" id="IPR002104">
    <property type="entry name" value="Integrase_catalytic"/>
</dbReference>
<keyword evidence="4" id="KW-0233">DNA recombination</keyword>
<dbReference type="EMBL" id="DS999641">
    <property type="protein sequence ID" value="EFE69417.2"/>
    <property type="molecule type" value="Genomic_DNA"/>
</dbReference>
<feature type="region of interest" description="Disordered" evidence="6">
    <location>
        <begin position="1"/>
        <end position="36"/>
    </location>
</feature>
<dbReference type="CDD" id="cd01189">
    <property type="entry name" value="INT_ICEBs1_C_like"/>
    <property type="match status" value="1"/>
</dbReference>
<name>D6A263_STRV1</name>